<sequence length="368" mass="37543">MTDYFDDYFFTSNVSDHTCPGFGSNVCKPPNACARDPNTGRRYCCDVKDVCWTLTETCASDGSTIDCGTGSTTWCCVDGREQCTNAKNQINICWSTHHDVLNNITNKVLNDTYSSLSSAHPSATTWSFDPDALIALTAPPTSSATSSGGSGSATTSAPSTSGTDTNGGSGNNTSGTTSKVTGGAIAGIVVGSIAGVALIGLGLFLLWRRARNQKNYQAPGSGPPPGGIPDGSGAAAGAAGANGLDDKPRYAGAPNFGAHDYNNNGYYTNTPSPMPPSTAPVSELHGDVLAPQELPANVAFGAIPSELSATSPSVPTAYAGSALGGVSTHDSPASNPAQPVSAEASPEQSYQRPYQAPSGQQSPPTHHE</sequence>
<keyword evidence="2" id="KW-1133">Transmembrane helix</keyword>
<keyword evidence="2" id="KW-0812">Transmembrane</keyword>
<proteinExistence type="predicted"/>
<organism evidence="3 4">
    <name type="scientific">Sporothrix eucalyptigena</name>
    <dbReference type="NCBI Taxonomy" id="1812306"/>
    <lineage>
        <taxon>Eukaryota</taxon>
        <taxon>Fungi</taxon>
        <taxon>Dikarya</taxon>
        <taxon>Ascomycota</taxon>
        <taxon>Pezizomycotina</taxon>
        <taxon>Sordariomycetes</taxon>
        <taxon>Sordariomycetidae</taxon>
        <taxon>Ophiostomatales</taxon>
        <taxon>Ophiostomataceae</taxon>
        <taxon>Sporothrix</taxon>
    </lineage>
</organism>
<protein>
    <submittedName>
        <fullName evidence="3">Uncharacterized protein</fullName>
    </submittedName>
</protein>
<feature type="region of interest" description="Disordered" evidence="1">
    <location>
        <begin position="310"/>
        <end position="368"/>
    </location>
</feature>
<feature type="region of interest" description="Disordered" evidence="1">
    <location>
        <begin position="139"/>
        <end position="177"/>
    </location>
</feature>
<evidence type="ECO:0000256" key="2">
    <source>
        <dbReference type="SAM" id="Phobius"/>
    </source>
</evidence>
<name>A0ABP0CMT0_9PEZI</name>
<feature type="region of interest" description="Disordered" evidence="1">
    <location>
        <begin position="216"/>
        <end position="241"/>
    </location>
</feature>
<evidence type="ECO:0000256" key="1">
    <source>
        <dbReference type="SAM" id="MobiDB-lite"/>
    </source>
</evidence>
<evidence type="ECO:0000313" key="3">
    <source>
        <dbReference type="EMBL" id="CAK7233437.1"/>
    </source>
</evidence>
<dbReference type="EMBL" id="CAWUHD010000122">
    <property type="protein sequence ID" value="CAK7233437.1"/>
    <property type="molecule type" value="Genomic_DNA"/>
</dbReference>
<evidence type="ECO:0000313" key="4">
    <source>
        <dbReference type="Proteomes" id="UP001642482"/>
    </source>
</evidence>
<feature type="compositionally biased region" description="Polar residues" evidence="1">
    <location>
        <begin position="328"/>
        <end position="338"/>
    </location>
</feature>
<dbReference type="Proteomes" id="UP001642482">
    <property type="component" value="Unassembled WGS sequence"/>
</dbReference>
<feature type="compositionally biased region" description="Polar residues" evidence="1">
    <location>
        <begin position="346"/>
        <end position="368"/>
    </location>
</feature>
<gene>
    <name evidence="3" type="ORF">SEUCBS140593_008602</name>
</gene>
<dbReference type="CDD" id="cd12087">
    <property type="entry name" value="TM_EGFR-like"/>
    <property type="match status" value="1"/>
</dbReference>
<feature type="compositionally biased region" description="Low complexity" evidence="1">
    <location>
        <begin position="139"/>
        <end position="164"/>
    </location>
</feature>
<feature type="compositionally biased region" description="Low complexity" evidence="1">
    <location>
        <begin position="231"/>
        <end position="241"/>
    </location>
</feature>
<comment type="caution">
    <text evidence="3">The sequence shown here is derived from an EMBL/GenBank/DDBJ whole genome shotgun (WGS) entry which is preliminary data.</text>
</comment>
<reference evidence="3 4" key="1">
    <citation type="submission" date="2024-01" db="EMBL/GenBank/DDBJ databases">
        <authorList>
            <person name="Allen C."/>
            <person name="Tagirdzhanova G."/>
        </authorList>
    </citation>
    <scope>NUCLEOTIDE SEQUENCE [LARGE SCALE GENOMIC DNA]</scope>
</reference>
<accession>A0ABP0CMT0</accession>
<feature type="transmembrane region" description="Helical" evidence="2">
    <location>
        <begin position="184"/>
        <end position="207"/>
    </location>
</feature>
<keyword evidence="2" id="KW-0472">Membrane</keyword>
<keyword evidence="4" id="KW-1185">Reference proteome</keyword>